<dbReference type="InterPro" id="IPR023885">
    <property type="entry name" value="4Fe4S-binding_SPASM_dom"/>
</dbReference>
<dbReference type="SFLD" id="SFLDG01386">
    <property type="entry name" value="main_SPASM_domain-containing"/>
    <property type="match status" value="1"/>
</dbReference>
<dbReference type="InterPro" id="IPR027604">
    <property type="entry name" value="W_rSAM_matur"/>
</dbReference>
<comment type="cofactor">
    <cofactor evidence="1">
        <name>[4Fe-4S] cluster</name>
        <dbReference type="ChEBI" id="CHEBI:49883"/>
    </cofactor>
</comment>
<proteinExistence type="predicted"/>
<evidence type="ECO:0000256" key="2">
    <source>
        <dbReference type="ARBA" id="ARBA00022485"/>
    </source>
</evidence>
<dbReference type="Pfam" id="PF04055">
    <property type="entry name" value="Radical_SAM"/>
    <property type="match status" value="1"/>
</dbReference>
<dbReference type="InterPro" id="IPR013785">
    <property type="entry name" value="Aldolase_TIM"/>
</dbReference>
<evidence type="ECO:0000259" key="7">
    <source>
        <dbReference type="PROSITE" id="PS51918"/>
    </source>
</evidence>
<dbReference type="SFLD" id="SFLDG01387">
    <property type="entry name" value="BtrN-like_SPASM_domain_contain"/>
    <property type="match status" value="1"/>
</dbReference>
<sequence>MHYLYLEITSRCNLNCKMCFKQYWEDKDGDMSSELFMKILEDAEEFPELRMIIFGGIGEPLVHPKFLEMMREVKRRGHALGITTNGTLMSEKIAEEIVKNDVDLVYFSMDSLPSRPELPSLGHLSSIIVDSRIRKLIQLRKSNPSGKPTVSVTVVVTKENYRQLPQMVRYLRDIEVDSVLITNLLPMTEEQTKQIVYDGSVDMDEIVDEIEKIASSGIYVKLPNFKLMTERRCEFDENNAAVVRWDGEVSPCYRFLHTYYEYIFGRKKKVNAYSFGNLREKSLTEIWTSREYSRFRFIMKNYMYPSCTDCPLRDACDFVKTTDVDCWGNTPSCADCLWARRIVMCPVPTYIYGKFL</sequence>
<dbReference type="SMART" id="SM00729">
    <property type="entry name" value="Elp3"/>
    <property type="match status" value="1"/>
</dbReference>
<dbReference type="InterPro" id="IPR007197">
    <property type="entry name" value="rSAM"/>
</dbReference>
<dbReference type="PROSITE" id="PS51918">
    <property type="entry name" value="RADICAL_SAM"/>
    <property type="match status" value="1"/>
</dbReference>
<dbReference type="NCBIfam" id="TIGR04317">
    <property type="entry name" value="W_rSAM_matur"/>
    <property type="match status" value="1"/>
</dbReference>
<dbReference type="InterPro" id="IPR050377">
    <property type="entry name" value="Radical_SAM_PqqE_MftC-like"/>
</dbReference>
<accession>A0A7C2UJI5</accession>
<dbReference type="CDD" id="cd01335">
    <property type="entry name" value="Radical_SAM"/>
    <property type="match status" value="1"/>
</dbReference>
<dbReference type="EMBL" id="DSFE01000003">
    <property type="protein sequence ID" value="HEU97246.1"/>
    <property type="molecule type" value="Genomic_DNA"/>
</dbReference>
<organism evidence="8">
    <name type="scientific">Fervidicoccus fontis</name>
    <dbReference type="NCBI Taxonomy" id="683846"/>
    <lineage>
        <taxon>Archaea</taxon>
        <taxon>Thermoproteota</taxon>
        <taxon>Thermoprotei</taxon>
        <taxon>Fervidicoccales</taxon>
        <taxon>Fervidicoccaceae</taxon>
        <taxon>Fervidicoccus</taxon>
    </lineage>
</organism>
<dbReference type="Proteomes" id="UP000885664">
    <property type="component" value="Unassembled WGS sequence"/>
</dbReference>
<gene>
    <name evidence="8" type="ORF">ENO36_00110</name>
</gene>
<evidence type="ECO:0000256" key="4">
    <source>
        <dbReference type="ARBA" id="ARBA00022723"/>
    </source>
</evidence>
<keyword evidence="6" id="KW-0411">Iron-sulfur</keyword>
<dbReference type="GO" id="GO:0032324">
    <property type="term" value="P:molybdopterin cofactor biosynthetic process"/>
    <property type="evidence" value="ECO:0007669"/>
    <property type="project" value="UniProtKB-ARBA"/>
</dbReference>
<dbReference type="InterPro" id="IPR006638">
    <property type="entry name" value="Elp3/MiaA/NifB-like_rSAM"/>
</dbReference>
<evidence type="ECO:0000256" key="6">
    <source>
        <dbReference type="ARBA" id="ARBA00023014"/>
    </source>
</evidence>
<dbReference type="SFLD" id="SFLDS00029">
    <property type="entry name" value="Radical_SAM"/>
    <property type="match status" value="1"/>
</dbReference>
<dbReference type="PANTHER" id="PTHR11228">
    <property type="entry name" value="RADICAL SAM DOMAIN PROTEIN"/>
    <property type="match status" value="1"/>
</dbReference>
<dbReference type="Gene3D" id="3.20.20.70">
    <property type="entry name" value="Aldolase class I"/>
    <property type="match status" value="1"/>
</dbReference>
<evidence type="ECO:0000313" key="8">
    <source>
        <dbReference type="EMBL" id="HEU97246.1"/>
    </source>
</evidence>
<dbReference type="SUPFAM" id="SSF102114">
    <property type="entry name" value="Radical SAM enzymes"/>
    <property type="match status" value="1"/>
</dbReference>
<evidence type="ECO:0000256" key="5">
    <source>
        <dbReference type="ARBA" id="ARBA00023004"/>
    </source>
</evidence>
<reference evidence="8" key="1">
    <citation type="journal article" date="2020" name="mSystems">
        <title>Genome- and Community-Level Interaction Insights into Carbon Utilization and Element Cycling Functions of Hydrothermarchaeota in Hydrothermal Sediment.</title>
        <authorList>
            <person name="Zhou Z."/>
            <person name="Liu Y."/>
            <person name="Xu W."/>
            <person name="Pan J."/>
            <person name="Luo Z.H."/>
            <person name="Li M."/>
        </authorList>
    </citation>
    <scope>NUCLEOTIDE SEQUENCE [LARGE SCALE GENOMIC DNA]</scope>
    <source>
        <strain evidence="8">SpSt-1259</strain>
    </source>
</reference>
<dbReference type="GO" id="GO:0046872">
    <property type="term" value="F:metal ion binding"/>
    <property type="evidence" value="ECO:0007669"/>
    <property type="project" value="UniProtKB-KW"/>
</dbReference>
<keyword evidence="2" id="KW-0004">4Fe-4S</keyword>
<keyword evidence="4" id="KW-0479">Metal-binding</keyword>
<dbReference type="PROSITE" id="PS01305">
    <property type="entry name" value="MOAA_NIFB_PQQE"/>
    <property type="match status" value="1"/>
</dbReference>
<dbReference type="AlphaFoldDB" id="A0A7C2UJI5"/>
<comment type="caution">
    <text evidence="8">The sequence shown here is derived from an EMBL/GenBank/DDBJ whole genome shotgun (WGS) entry which is preliminary data.</text>
</comment>
<keyword evidence="3" id="KW-0949">S-adenosyl-L-methionine</keyword>
<dbReference type="GO" id="GO:0051539">
    <property type="term" value="F:4 iron, 4 sulfur cluster binding"/>
    <property type="evidence" value="ECO:0007669"/>
    <property type="project" value="UniProtKB-KW"/>
</dbReference>
<dbReference type="InterPro" id="IPR000385">
    <property type="entry name" value="MoaA_NifB_PqqE_Fe-S-bd_CS"/>
</dbReference>
<dbReference type="SFLD" id="SFLDG01067">
    <property type="entry name" value="SPASM/twitch_domain_containing"/>
    <property type="match status" value="1"/>
</dbReference>
<dbReference type="InterPro" id="IPR058240">
    <property type="entry name" value="rSAM_sf"/>
</dbReference>
<dbReference type="InterPro" id="IPR034391">
    <property type="entry name" value="AdoMet-like_SPASM_containing"/>
</dbReference>
<dbReference type="CDD" id="cd21121">
    <property type="entry name" value="SPASM_Cmo-like"/>
    <property type="match status" value="1"/>
</dbReference>
<dbReference type="GO" id="GO:0003824">
    <property type="term" value="F:catalytic activity"/>
    <property type="evidence" value="ECO:0007669"/>
    <property type="project" value="InterPro"/>
</dbReference>
<dbReference type="SFLD" id="SFLDF00570">
    <property type="entry name" value="tungsten_cofactor_oxidoreducas"/>
    <property type="match status" value="1"/>
</dbReference>
<evidence type="ECO:0000256" key="3">
    <source>
        <dbReference type="ARBA" id="ARBA00022691"/>
    </source>
</evidence>
<evidence type="ECO:0000256" key="1">
    <source>
        <dbReference type="ARBA" id="ARBA00001966"/>
    </source>
</evidence>
<keyword evidence="5" id="KW-0408">Iron</keyword>
<feature type="domain" description="Radical SAM core" evidence="7">
    <location>
        <begin position="1"/>
        <end position="216"/>
    </location>
</feature>
<dbReference type="Pfam" id="PF13186">
    <property type="entry name" value="SPASM"/>
    <property type="match status" value="1"/>
</dbReference>
<dbReference type="PANTHER" id="PTHR11228:SF34">
    <property type="entry name" value="TUNGSTEN-CONTAINING ALDEHYDE FERREDOXIN OXIDOREDUCTASE COFACTOR MODIFYING PROTEIN"/>
    <property type="match status" value="1"/>
</dbReference>
<protein>
    <submittedName>
        <fullName evidence="8">Tungsten cofactor oxidoreductase radical SAM maturase</fullName>
    </submittedName>
</protein>
<name>A0A7C2UJI5_9CREN</name>